<dbReference type="InterPro" id="IPR004401">
    <property type="entry name" value="YbaB/EbfC"/>
</dbReference>
<gene>
    <name evidence="2" type="primary">g1885</name>
    <name evidence="2" type="ORF">VP750_LOCUS1612</name>
</gene>
<dbReference type="InterPro" id="IPR036894">
    <property type="entry name" value="YbaB-like_sf"/>
</dbReference>
<name>A0ABP1FJ20_9CHLO</name>
<organism evidence="2 3">
    <name type="scientific">Coccomyxa viridis</name>
    <dbReference type="NCBI Taxonomy" id="1274662"/>
    <lineage>
        <taxon>Eukaryota</taxon>
        <taxon>Viridiplantae</taxon>
        <taxon>Chlorophyta</taxon>
        <taxon>core chlorophytes</taxon>
        <taxon>Trebouxiophyceae</taxon>
        <taxon>Trebouxiophyceae incertae sedis</taxon>
        <taxon>Coccomyxaceae</taxon>
        <taxon>Coccomyxa</taxon>
    </lineage>
</organism>
<evidence type="ECO:0000313" key="2">
    <source>
        <dbReference type="EMBL" id="CAL5219953.1"/>
    </source>
</evidence>
<dbReference type="PANTHER" id="PTHR33449">
    <property type="entry name" value="NUCLEOID-ASSOCIATED PROTEIN YBAB"/>
    <property type="match status" value="1"/>
</dbReference>
<sequence length="165" mass="17596">MVLHCTGLSSRQSLFNSPSRGLHRPTHRCHINRAHIQTRALFGKGGDGKGGGNPFGNMANLMENVKKAQQLVQVEAAKVQEELSRAEFDGYSDDETVRVVMSGNQEPKSVDITTAAYEGNDAEALSGLVTEAMRDAHTKSVAGMKERMSKLASGLGLGGQGLPGM</sequence>
<dbReference type="Gene3D" id="3.30.1310.10">
    <property type="entry name" value="Nucleoid-associated protein YbaB-like domain"/>
    <property type="match status" value="1"/>
</dbReference>
<dbReference type="SUPFAM" id="SSF82607">
    <property type="entry name" value="YbaB-like"/>
    <property type="match status" value="1"/>
</dbReference>
<dbReference type="Proteomes" id="UP001497392">
    <property type="component" value="Unassembled WGS sequence"/>
</dbReference>
<dbReference type="PANTHER" id="PTHR33449:SF1">
    <property type="entry name" value="NUCLEOID-ASSOCIATED PROTEIN YBAB"/>
    <property type="match status" value="1"/>
</dbReference>
<dbReference type="Pfam" id="PF02575">
    <property type="entry name" value="YbaB_DNA_bd"/>
    <property type="match status" value="1"/>
</dbReference>
<evidence type="ECO:0000256" key="1">
    <source>
        <dbReference type="ARBA" id="ARBA00023125"/>
    </source>
</evidence>
<comment type="caution">
    <text evidence="2">The sequence shown here is derived from an EMBL/GenBank/DDBJ whole genome shotgun (WGS) entry which is preliminary data.</text>
</comment>
<reference evidence="2 3" key="1">
    <citation type="submission" date="2024-06" db="EMBL/GenBank/DDBJ databases">
        <authorList>
            <person name="Kraege A."/>
            <person name="Thomma B."/>
        </authorList>
    </citation>
    <scope>NUCLEOTIDE SEQUENCE [LARGE SCALE GENOMIC DNA]</scope>
</reference>
<proteinExistence type="inferred from homology"/>
<accession>A0ABP1FJ20</accession>
<keyword evidence="3" id="KW-1185">Reference proteome</keyword>
<dbReference type="NCBIfam" id="TIGR00103">
    <property type="entry name" value="DNA_YbaB_EbfC"/>
    <property type="match status" value="1"/>
</dbReference>
<keyword evidence="1" id="KW-0238">DNA-binding</keyword>
<protein>
    <submittedName>
        <fullName evidence="2">G1885 protein</fullName>
    </submittedName>
</protein>
<dbReference type="EMBL" id="CAXHTA020000002">
    <property type="protein sequence ID" value="CAL5219953.1"/>
    <property type="molecule type" value="Genomic_DNA"/>
</dbReference>
<evidence type="ECO:0000313" key="3">
    <source>
        <dbReference type="Proteomes" id="UP001497392"/>
    </source>
</evidence>
<dbReference type="HAMAP" id="MF_00274">
    <property type="entry name" value="DNA_YbaB_EbfC"/>
    <property type="match status" value="1"/>
</dbReference>